<feature type="region of interest" description="Disordered" evidence="1">
    <location>
        <begin position="98"/>
        <end position="138"/>
    </location>
</feature>
<sequence length="265" mass="28894">MTNPVIRKLPIFVEFDDKGIKGGGINVGIGSISVDRDKNLGISVGIPGIADAGVKINDEGGGEVSLPGGIKIVFKKEGCFTVETRTIFGQYAGSNITKDPSCNSNDDDDSGGGSDEPKPPHCIGSDGKRGTGPPKNLLPECADDGKVHTFLWIRNDQFSHSSYGDIYNYDTGLYERGSRTVESFAGTESFDCTALMYYSDSTEIRLNKTNRIYNPPVAISPNSFVGTFAEFKAQIVTYPQFWEWKNEINNEDGTVLLGQYRNSFK</sequence>
<protein>
    <submittedName>
        <fullName evidence="2">Uncharacterized protein</fullName>
    </submittedName>
</protein>
<gene>
    <name evidence="2" type="ORF">WN50_31240</name>
</gene>
<evidence type="ECO:0000313" key="3">
    <source>
        <dbReference type="Proteomes" id="UP000033607"/>
    </source>
</evidence>
<dbReference type="EMBL" id="LATL02000005">
    <property type="protein sequence ID" value="KMW70970.1"/>
    <property type="molecule type" value="Genomic_DNA"/>
</dbReference>
<name>A0A0J9F0J4_9CYAN</name>
<reference evidence="2 3" key="1">
    <citation type="submission" date="2015-06" db="EMBL/GenBank/DDBJ databases">
        <title>Draft genome assembly of filamentous brackish cyanobacterium Limnoraphis robusta strain CS-951.</title>
        <authorList>
            <person name="Willis A."/>
            <person name="Parks M."/>
            <person name="Burford M.A."/>
        </authorList>
    </citation>
    <scope>NUCLEOTIDE SEQUENCE [LARGE SCALE GENOMIC DNA]</scope>
    <source>
        <strain evidence="2 3">CS-951</strain>
    </source>
</reference>
<organism evidence="2 3">
    <name type="scientific">Limnoraphis robusta CS-951</name>
    <dbReference type="NCBI Taxonomy" id="1637645"/>
    <lineage>
        <taxon>Bacteria</taxon>
        <taxon>Bacillati</taxon>
        <taxon>Cyanobacteriota</taxon>
        <taxon>Cyanophyceae</taxon>
        <taxon>Oscillatoriophycideae</taxon>
        <taxon>Oscillatoriales</taxon>
        <taxon>Sirenicapillariaceae</taxon>
        <taxon>Limnoraphis</taxon>
    </lineage>
</organism>
<dbReference type="Proteomes" id="UP000033607">
    <property type="component" value="Unassembled WGS sequence"/>
</dbReference>
<dbReference type="AlphaFoldDB" id="A0A0J9F0J4"/>
<evidence type="ECO:0000313" key="2">
    <source>
        <dbReference type="EMBL" id="KMW70970.1"/>
    </source>
</evidence>
<accession>A0A0J9F0J4</accession>
<proteinExistence type="predicted"/>
<comment type="caution">
    <text evidence="2">The sequence shown here is derived from an EMBL/GenBank/DDBJ whole genome shotgun (WGS) entry which is preliminary data.</text>
</comment>
<evidence type="ECO:0000256" key="1">
    <source>
        <dbReference type="SAM" id="MobiDB-lite"/>
    </source>
</evidence>